<dbReference type="Gene3D" id="6.10.340.10">
    <property type="match status" value="1"/>
</dbReference>
<keyword evidence="4" id="KW-1133">Transmembrane helix</keyword>
<accession>B6BJT9</accession>
<keyword evidence="8" id="KW-1185">Reference proteome</keyword>
<dbReference type="Gene3D" id="1.10.287.950">
    <property type="entry name" value="Methyl-accepting chemotaxis protein"/>
    <property type="match status" value="1"/>
</dbReference>
<evidence type="ECO:0000256" key="4">
    <source>
        <dbReference type="SAM" id="Phobius"/>
    </source>
</evidence>
<evidence type="ECO:0000256" key="2">
    <source>
        <dbReference type="ARBA" id="ARBA00029447"/>
    </source>
</evidence>
<keyword evidence="1 3" id="KW-0807">Transducer</keyword>
<feature type="domain" description="Methyl-accepting transducer" evidence="5">
    <location>
        <begin position="388"/>
        <end position="624"/>
    </location>
</feature>
<dbReference type="SMART" id="SM00283">
    <property type="entry name" value="MA"/>
    <property type="match status" value="1"/>
</dbReference>
<dbReference type="SMART" id="SM00304">
    <property type="entry name" value="HAMP"/>
    <property type="match status" value="1"/>
</dbReference>
<dbReference type="PANTHER" id="PTHR32089">
    <property type="entry name" value="METHYL-ACCEPTING CHEMOTAXIS PROTEIN MCPB"/>
    <property type="match status" value="1"/>
</dbReference>
<proteinExistence type="inferred from homology"/>
<gene>
    <name evidence="7" type="ORF">SMGD1_2817</name>
</gene>
<accession>H1FU33</accession>
<dbReference type="RefSeq" id="WP_008337077.1">
    <property type="nucleotide sequence ID" value="NZ_AFRZ01000001.1"/>
</dbReference>
<dbReference type="EMBL" id="AFRZ01000001">
    <property type="protein sequence ID" value="EHP31339.1"/>
    <property type="molecule type" value="Genomic_DNA"/>
</dbReference>
<dbReference type="PROSITE" id="PS50111">
    <property type="entry name" value="CHEMOTAXIS_TRANSDUC_2"/>
    <property type="match status" value="1"/>
</dbReference>
<feature type="transmembrane region" description="Helical" evidence="4">
    <location>
        <begin position="304"/>
        <end position="327"/>
    </location>
</feature>
<evidence type="ECO:0000313" key="8">
    <source>
        <dbReference type="Proteomes" id="UP000006431"/>
    </source>
</evidence>
<feature type="domain" description="HAMP" evidence="6">
    <location>
        <begin position="329"/>
        <end position="383"/>
    </location>
</feature>
<dbReference type="InterPro" id="IPR003660">
    <property type="entry name" value="HAMP_dom"/>
</dbReference>
<keyword evidence="4" id="KW-0812">Transmembrane</keyword>
<dbReference type="STRING" id="929558.SMGD1_2817"/>
<sequence length="661" mass="73737">MSTKNFTLLTKLLVALIPIILLAFLILSVIIYKQVNSIESNIYNKEELLLKSDIQKDLSTKLESLKNIVISISNNGIVVNSMYDEDREAIFDEIFKLREVLTANKSFTNPLIQVVDLMSTSYVKSWDKKAYGADVGMRNSIKVVQKNMTPFIGSEVTRGGVMMVATAPLMYLAEGAEEKDYIGSVDFISRFNTLIYKKNNPQDTRDLLILVDKKYLETANYIKNPTIIGSYYVDHADDKPDQAFLDAASAIDLELLKEKGHINDKKYFYTYENIKDNDGKNIGIFLLAKPLNEVKATANEATEALIFLITIFFIAIIVIIFILIFAIRALILSPLNELSGIAKDISSGRGDLTKRLVEKSNDEIGKTSNYFNRFIEKVQDMVSKVMFSGQKTYEDVEDVTKTLVQISERMSQERSFLHKATDLGADVQSILKESLDDSIETSKKVNLAVENLSAAHDDIIKLVASVNNVSEKENEIAHSLAQLSKDAENVKSVLNIIVDIADQTNLLALNAAIEAARAGEHGRGFAVVADEVRKLAERTQNSLSEINATINVIVQSIVDSSNQIDLNAKSVVKLVEHTTNVKDKILDSTEYIQEASLMAKNSEAVSKNLAQNTRSIIQNIDDVDKLSTQNKESLEEIELKVKKVQESAHDLNEQLGLFKVQ</sequence>
<comment type="caution">
    <text evidence="7">The sequence shown here is derived from an EMBL/GenBank/DDBJ whole genome shotgun (WGS) entry which is preliminary data.</text>
</comment>
<evidence type="ECO:0000259" key="6">
    <source>
        <dbReference type="PROSITE" id="PS50885"/>
    </source>
</evidence>
<dbReference type="Proteomes" id="UP000006431">
    <property type="component" value="Unassembled WGS sequence"/>
</dbReference>
<evidence type="ECO:0000256" key="3">
    <source>
        <dbReference type="PROSITE-ProRule" id="PRU00284"/>
    </source>
</evidence>
<dbReference type="InterPro" id="IPR004089">
    <property type="entry name" value="MCPsignal_dom"/>
</dbReference>
<feature type="transmembrane region" description="Helical" evidence="4">
    <location>
        <begin position="12"/>
        <end position="32"/>
    </location>
</feature>
<dbReference type="Pfam" id="PF00015">
    <property type="entry name" value="MCPsignal"/>
    <property type="match status" value="1"/>
</dbReference>
<dbReference type="PROSITE" id="PS50885">
    <property type="entry name" value="HAMP"/>
    <property type="match status" value="1"/>
</dbReference>
<dbReference type="PATRIC" id="fig|929558.5.peg.2807"/>
<comment type="similarity">
    <text evidence="2">Belongs to the methyl-accepting chemotaxis (MCP) protein family.</text>
</comment>
<evidence type="ECO:0000256" key="1">
    <source>
        <dbReference type="ARBA" id="ARBA00023224"/>
    </source>
</evidence>
<reference evidence="7 8" key="1">
    <citation type="journal article" date="2012" name="Proc. Natl. Acad. Sci. U.S.A.">
        <title>Genome and physiology of a model Epsilonproteobacterium responsible for sulfide detoxification in marine oxygen depletion zones.</title>
        <authorList>
            <person name="Grote J."/>
            <person name="Schott T."/>
            <person name="Bruckner C.G."/>
            <person name="Glockner F.O."/>
            <person name="Jost G."/>
            <person name="Teeling H."/>
            <person name="Labrenz M."/>
            <person name="Jurgens K."/>
        </authorList>
    </citation>
    <scope>NUCLEOTIDE SEQUENCE [LARGE SCALE GENOMIC DNA]</scope>
    <source>
        <strain evidence="7 8">GD1</strain>
    </source>
</reference>
<dbReference type="OrthoDB" id="9765597at2"/>
<dbReference type="AlphaFoldDB" id="B6BJT9"/>
<dbReference type="PANTHER" id="PTHR32089:SF114">
    <property type="entry name" value="METHYL-ACCEPTING CHEMOTAXIS PROTEIN MCPB"/>
    <property type="match status" value="1"/>
</dbReference>
<protein>
    <submittedName>
        <fullName evidence="7">Methyl-accepting chemotaxis sensory transducer</fullName>
    </submittedName>
</protein>
<name>B6BJT9_SULGG</name>
<dbReference type="HOGENOM" id="CLU_000445_107_19_7"/>
<dbReference type="Pfam" id="PF00672">
    <property type="entry name" value="HAMP"/>
    <property type="match status" value="1"/>
</dbReference>
<dbReference type="GO" id="GO:0007165">
    <property type="term" value="P:signal transduction"/>
    <property type="evidence" value="ECO:0007669"/>
    <property type="project" value="UniProtKB-KW"/>
</dbReference>
<evidence type="ECO:0000259" key="5">
    <source>
        <dbReference type="PROSITE" id="PS50111"/>
    </source>
</evidence>
<dbReference type="CDD" id="cd06225">
    <property type="entry name" value="HAMP"/>
    <property type="match status" value="1"/>
</dbReference>
<evidence type="ECO:0000313" key="7">
    <source>
        <dbReference type="EMBL" id="EHP31339.1"/>
    </source>
</evidence>
<keyword evidence="4" id="KW-0472">Membrane</keyword>
<dbReference type="eggNOG" id="COG0840">
    <property type="taxonomic scope" value="Bacteria"/>
</dbReference>
<organism evidence="7 8">
    <name type="scientific">Sulfurimonas gotlandica (strain DSM 19862 / JCM 16533 / GD1)</name>
    <dbReference type="NCBI Taxonomy" id="929558"/>
    <lineage>
        <taxon>Bacteria</taxon>
        <taxon>Pseudomonadati</taxon>
        <taxon>Campylobacterota</taxon>
        <taxon>Epsilonproteobacteria</taxon>
        <taxon>Campylobacterales</taxon>
        <taxon>Sulfurimonadaceae</taxon>
        <taxon>Sulfurimonas</taxon>
    </lineage>
</organism>
<dbReference type="SUPFAM" id="SSF58104">
    <property type="entry name" value="Methyl-accepting chemotaxis protein (MCP) signaling domain"/>
    <property type="match status" value="1"/>
</dbReference>
<dbReference type="GO" id="GO:0016020">
    <property type="term" value="C:membrane"/>
    <property type="evidence" value="ECO:0007669"/>
    <property type="project" value="InterPro"/>
</dbReference>